<organism evidence="2">
    <name type="scientific">Anguilla anguilla</name>
    <name type="common">European freshwater eel</name>
    <name type="synonym">Muraena anguilla</name>
    <dbReference type="NCBI Taxonomy" id="7936"/>
    <lineage>
        <taxon>Eukaryota</taxon>
        <taxon>Metazoa</taxon>
        <taxon>Chordata</taxon>
        <taxon>Craniata</taxon>
        <taxon>Vertebrata</taxon>
        <taxon>Euteleostomi</taxon>
        <taxon>Actinopterygii</taxon>
        <taxon>Neopterygii</taxon>
        <taxon>Teleostei</taxon>
        <taxon>Anguilliformes</taxon>
        <taxon>Anguillidae</taxon>
        <taxon>Anguilla</taxon>
    </lineage>
</organism>
<reference evidence="2" key="2">
    <citation type="journal article" date="2015" name="Fish Shellfish Immunol.">
        <title>Early steps in the European eel (Anguilla anguilla)-Vibrio vulnificus interaction in the gills: Role of the RtxA13 toxin.</title>
        <authorList>
            <person name="Callol A."/>
            <person name="Pajuelo D."/>
            <person name="Ebbesson L."/>
            <person name="Teles M."/>
            <person name="MacKenzie S."/>
            <person name="Amaro C."/>
        </authorList>
    </citation>
    <scope>NUCLEOTIDE SEQUENCE</scope>
</reference>
<accession>A0A0E9XLV7</accession>
<dbReference type="AlphaFoldDB" id="A0A0E9XLV7"/>
<evidence type="ECO:0000256" key="1">
    <source>
        <dbReference type="SAM" id="MobiDB-lite"/>
    </source>
</evidence>
<evidence type="ECO:0000313" key="2">
    <source>
        <dbReference type="EMBL" id="JAI02796.1"/>
    </source>
</evidence>
<proteinExistence type="predicted"/>
<sequence length="27" mass="2862">MRGGEGAPTNERVPGRDVTGDNRAYSV</sequence>
<feature type="region of interest" description="Disordered" evidence="1">
    <location>
        <begin position="1"/>
        <end position="27"/>
    </location>
</feature>
<reference evidence="2" key="1">
    <citation type="submission" date="2014-11" db="EMBL/GenBank/DDBJ databases">
        <authorList>
            <person name="Amaro Gonzalez C."/>
        </authorList>
    </citation>
    <scope>NUCLEOTIDE SEQUENCE</scope>
</reference>
<name>A0A0E9XLV7_ANGAN</name>
<protein>
    <submittedName>
        <fullName evidence="2">Uncharacterized protein</fullName>
    </submittedName>
</protein>
<dbReference type="EMBL" id="GBXM01005782">
    <property type="protein sequence ID" value="JAI02796.1"/>
    <property type="molecule type" value="Transcribed_RNA"/>
</dbReference>